<dbReference type="Pfam" id="PF02776">
    <property type="entry name" value="TPP_enzyme_N"/>
    <property type="match status" value="1"/>
</dbReference>
<evidence type="ECO:0000256" key="1">
    <source>
        <dbReference type="ARBA" id="ARBA00004974"/>
    </source>
</evidence>
<dbReference type="GO" id="GO:0030976">
    <property type="term" value="F:thiamine pyrophosphate binding"/>
    <property type="evidence" value="ECO:0007669"/>
    <property type="project" value="InterPro"/>
</dbReference>
<dbReference type="InterPro" id="IPR012001">
    <property type="entry name" value="Thiamin_PyroP_enz_TPP-bd_dom"/>
</dbReference>
<name>A0A7G1I3W0_MYCKA</name>
<proteinExistence type="inferred from homology"/>
<feature type="domain" description="Thiamine pyrophosphate enzyme N-terminal TPP-binding" evidence="7">
    <location>
        <begin position="1"/>
        <end position="106"/>
    </location>
</feature>
<dbReference type="CDD" id="cd07035">
    <property type="entry name" value="TPP_PYR_POX_like"/>
    <property type="match status" value="1"/>
</dbReference>
<keyword evidence="5" id="KW-0028">Amino-acid biosynthesis</keyword>
<dbReference type="UniPathway" id="UPA00047">
    <property type="reaction ID" value="UER00055"/>
</dbReference>
<dbReference type="Proteomes" id="UP000516380">
    <property type="component" value="Chromosome"/>
</dbReference>
<keyword evidence="9" id="KW-1185">Reference proteome</keyword>
<evidence type="ECO:0000256" key="6">
    <source>
        <dbReference type="ARBA" id="ARBA00023304"/>
    </source>
</evidence>
<accession>A0A7G1I3W0</accession>
<evidence type="ECO:0000256" key="2">
    <source>
        <dbReference type="ARBA" id="ARBA00005025"/>
    </source>
</evidence>
<comment type="similarity">
    <text evidence="3">Belongs to the TPP enzyme family.</text>
</comment>
<dbReference type="GO" id="GO:0050660">
    <property type="term" value="F:flavin adenine dinucleotide binding"/>
    <property type="evidence" value="ECO:0007669"/>
    <property type="project" value="TreeGrafter"/>
</dbReference>
<evidence type="ECO:0000259" key="7">
    <source>
        <dbReference type="Pfam" id="PF02776"/>
    </source>
</evidence>
<dbReference type="GO" id="GO:0000287">
    <property type="term" value="F:magnesium ion binding"/>
    <property type="evidence" value="ECO:0007669"/>
    <property type="project" value="UniProtKB-ARBA"/>
</dbReference>
<evidence type="ECO:0000256" key="3">
    <source>
        <dbReference type="ARBA" id="ARBA00007812"/>
    </source>
</evidence>
<dbReference type="NCBIfam" id="NF005760">
    <property type="entry name" value="PRK07586.1"/>
    <property type="match status" value="1"/>
</dbReference>
<sequence>MNGAEALINTLVDGGVDVCFANPGTSEMHFVAALDTVPQMRGILTLFEGVATGAADGYARIADRPAAVLLHLGPGLGNGLANLHNARRARVPMVVIVGDHATYHKKYDAPLESDIDALAGTVSGWVRRTQAAAGVGIDTADAVAATRLGPQISTLILPADASWSEGAAPAAPVLGRPAPAGKDLVSVADVLRSGEPVMLLIGGDATRGPGLAAAARIAEATGARWLCETFPTRLERGAGVPAVERLAYFAEAATAQLDGSKHLVLAGAKSPVSFFAYPGMPSDLVPAGCAVHLLAEPGERRTPWSHWPTSWHPAPARRWRPRRVRNFRRVRSRRRRRPK</sequence>
<dbReference type="EMBL" id="AP023343">
    <property type="protein sequence ID" value="BCI85174.1"/>
    <property type="molecule type" value="Genomic_DNA"/>
</dbReference>
<dbReference type="SUPFAM" id="SSF52518">
    <property type="entry name" value="Thiamin diphosphate-binding fold (THDP-binding)"/>
    <property type="match status" value="1"/>
</dbReference>
<gene>
    <name evidence="8" type="ORF">NIIDMKKI_03800</name>
</gene>
<organism evidence="8 9">
    <name type="scientific">Mycobacterium kansasii</name>
    <dbReference type="NCBI Taxonomy" id="1768"/>
    <lineage>
        <taxon>Bacteria</taxon>
        <taxon>Bacillati</taxon>
        <taxon>Actinomycetota</taxon>
        <taxon>Actinomycetes</taxon>
        <taxon>Mycobacteriales</taxon>
        <taxon>Mycobacteriaceae</taxon>
        <taxon>Mycobacterium</taxon>
    </lineage>
</organism>
<dbReference type="GO" id="GO:0003984">
    <property type="term" value="F:acetolactate synthase activity"/>
    <property type="evidence" value="ECO:0007669"/>
    <property type="project" value="UniProtKB-EC"/>
</dbReference>
<dbReference type="Gene3D" id="3.40.50.970">
    <property type="match status" value="1"/>
</dbReference>
<comment type="pathway">
    <text evidence="2">Amino-acid biosynthesis; L-valine biosynthesis; L-valine from pyruvate: step 1/4.</text>
</comment>
<dbReference type="UniPathway" id="UPA00049">
    <property type="reaction ID" value="UER00059"/>
</dbReference>
<comment type="pathway">
    <text evidence="1">Amino-acid biosynthesis; L-isoleucine biosynthesis; L-isoleucine from 2-oxobutanoate: step 1/4.</text>
</comment>
<dbReference type="PANTHER" id="PTHR18968">
    <property type="entry name" value="THIAMINE PYROPHOSPHATE ENZYMES"/>
    <property type="match status" value="1"/>
</dbReference>
<dbReference type="PANTHER" id="PTHR18968:SF86">
    <property type="entry name" value="ACETOLACTATE SYNTHASE LARGE SUBUNIT ILVX-RELATED"/>
    <property type="match status" value="1"/>
</dbReference>
<evidence type="ECO:0000313" key="9">
    <source>
        <dbReference type="Proteomes" id="UP000516380"/>
    </source>
</evidence>
<protein>
    <recommendedName>
        <fullName evidence="4">acetolactate synthase</fullName>
        <ecNumber evidence="4">2.2.1.6</ecNumber>
    </recommendedName>
</protein>
<dbReference type="GO" id="GO:0009099">
    <property type="term" value="P:L-valine biosynthetic process"/>
    <property type="evidence" value="ECO:0007669"/>
    <property type="project" value="UniProtKB-UniPathway"/>
</dbReference>
<dbReference type="InterPro" id="IPR045229">
    <property type="entry name" value="TPP_enz"/>
</dbReference>
<dbReference type="EC" id="2.2.1.6" evidence="4"/>
<keyword evidence="6" id="KW-0100">Branched-chain amino acid biosynthesis</keyword>
<dbReference type="GO" id="GO:0009097">
    <property type="term" value="P:isoleucine biosynthetic process"/>
    <property type="evidence" value="ECO:0007669"/>
    <property type="project" value="UniProtKB-UniPathway"/>
</dbReference>
<evidence type="ECO:0000256" key="4">
    <source>
        <dbReference type="ARBA" id="ARBA00013145"/>
    </source>
</evidence>
<dbReference type="InterPro" id="IPR029061">
    <property type="entry name" value="THDP-binding"/>
</dbReference>
<evidence type="ECO:0000256" key="5">
    <source>
        <dbReference type="ARBA" id="ARBA00022605"/>
    </source>
</evidence>
<reference evidence="8 9" key="1">
    <citation type="submission" date="2020-07" db="EMBL/GenBank/DDBJ databases">
        <title>Mycobacterium kansasii (former subtype) with zoonotic potential isolated from diseased indoor pet cat, Japan.</title>
        <authorList>
            <person name="Fukano H."/>
            <person name="Terazono T."/>
            <person name="Hoshino Y."/>
        </authorList>
    </citation>
    <scope>NUCLEOTIDE SEQUENCE [LARGE SCALE GENOMIC DNA]</scope>
    <source>
        <strain evidence="8 9">Kuro-I</strain>
    </source>
</reference>
<dbReference type="AlphaFoldDB" id="A0A7G1I3W0"/>
<evidence type="ECO:0000313" key="8">
    <source>
        <dbReference type="EMBL" id="BCI85174.1"/>
    </source>
</evidence>